<gene>
    <name evidence="1" type="ORF">X777_01598</name>
</gene>
<reference evidence="1 2" key="1">
    <citation type="journal article" date="2014" name="Curr. Biol.">
        <title>The genome of the clonal raider ant Cerapachys biroi.</title>
        <authorList>
            <person name="Oxley P.R."/>
            <person name="Ji L."/>
            <person name="Fetter-Pruneda I."/>
            <person name="McKenzie S.K."/>
            <person name="Li C."/>
            <person name="Hu H."/>
            <person name="Zhang G."/>
            <person name="Kronauer D.J."/>
        </authorList>
    </citation>
    <scope>NUCLEOTIDE SEQUENCE [LARGE SCALE GENOMIC DNA]</scope>
</reference>
<dbReference type="AlphaFoldDB" id="A0A026WRC0"/>
<dbReference type="OrthoDB" id="7694315at2759"/>
<accession>A0A026WRC0</accession>
<dbReference type="Proteomes" id="UP000053097">
    <property type="component" value="Unassembled WGS sequence"/>
</dbReference>
<dbReference type="PANTHER" id="PTHR31511">
    <property type="entry name" value="PROTEIN CBG23764"/>
    <property type="match status" value="1"/>
</dbReference>
<evidence type="ECO:0000313" key="1">
    <source>
        <dbReference type="EMBL" id="EZA58221.1"/>
    </source>
</evidence>
<dbReference type="STRING" id="2015173.A0A026WRC0"/>
<evidence type="ECO:0000313" key="2">
    <source>
        <dbReference type="Proteomes" id="UP000053097"/>
    </source>
</evidence>
<sequence length="188" mass="21598">MLVSLEEFQKRDSGWALSRILNLTVNVNRYNPLHAGCHVKVPQEIMLKRAVINVLSTNNACFAWSVVAALHPAESHTERCSSYPHYTTILNVQGIEFPITLNNIAKFERLNVDISINVYAIQERKKEEEGLTVVPIRLTSEKRDKQVNLLYIQNPQDDNAGHFAWIKNLSRLVSNQLSKKMHKYICDR</sequence>
<dbReference type="EMBL" id="KK107130">
    <property type="protein sequence ID" value="EZA58221.1"/>
    <property type="molecule type" value="Genomic_DNA"/>
</dbReference>
<proteinExistence type="predicted"/>
<dbReference type="PANTHER" id="PTHR31511:SF12">
    <property type="entry name" value="RHO TERMINATION FACTOR N-TERMINAL DOMAIN-CONTAINING PROTEIN"/>
    <property type="match status" value="1"/>
</dbReference>
<name>A0A026WRC0_OOCBI</name>
<organism evidence="1 2">
    <name type="scientific">Ooceraea biroi</name>
    <name type="common">Clonal raider ant</name>
    <name type="synonym">Cerapachys biroi</name>
    <dbReference type="NCBI Taxonomy" id="2015173"/>
    <lineage>
        <taxon>Eukaryota</taxon>
        <taxon>Metazoa</taxon>
        <taxon>Ecdysozoa</taxon>
        <taxon>Arthropoda</taxon>
        <taxon>Hexapoda</taxon>
        <taxon>Insecta</taxon>
        <taxon>Pterygota</taxon>
        <taxon>Neoptera</taxon>
        <taxon>Endopterygota</taxon>
        <taxon>Hymenoptera</taxon>
        <taxon>Apocrita</taxon>
        <taxon>Aculeata</taxon>
        <taxon>Formicoidea</taxon>
        <taxon>Formicidae</taxon>
        <taxon>Dorylinae</taxon>
        <taxon>Ooceraea</taxon>
    </lineage>
</organism>
<keyword evidence="2" id="KW-1185">Reference proteome</keyword>
<protein>
    <submittedName>
        <fullName evidence="1">Uncharacterized protein</fullName>
    </submittedName>
</protein>
<dbReference type="OMA" id="HANDCAM"/>